<accession>A0ABY8MK54</accession>
<dbReference type="RefSeq" id="WP_326928565.1">
    <property type="nucleotide sequence ID" value="NZ_CP123443.1"/>
</dbReference>
<evidence type="ECO:0000313" key="1">
    <source>
        <dbReference type="EMBL" id="WGK70354.1"/>
    </source>
</evidence>
<evidence type="ECO:0008006" key="3">
    <source>
        <dbReference type="Google" id="ProtNLM"/>
    </source>
</evidence>
<gene>
    <name evidence="1" type="ORF">P0082_05695</name>
</gene>
<dbReference type="EMBL" id="CP123443">
    <property type="protein sequence ID" value="WGK70354.1"/>
    <property type="molecule type" value="Genomic_DNA"/>
</dbReference>
<reference evidence="1 2" key="1">
    <citation type="submission" date="2023-04" db="EMBL/GenBank/DDBJ databases">
        <title>Spirochaete genome identified in red abalone sample constitutes a novel genus.</title>
        <authorList>
            <person name="Sharma S.P."/>
            <person name="Purcell C.M."/>
            <person name="Hyde J.R."/>
            <person name="Severin A.J."/>
        </authorList>
    </citation>
    <scope>NUCLEOTIDE SEQUENCE [LARGE SCALE GENOMIC DNA]</scope>
    <source>
        <strain evidence="1 2">SP-2023</strain>
    </source>
</reference>
<protein>
    <recommendedName>
        <fullName evidence="3">Tetratricopeptide repeat protein</fullName>
    </recommendedName>
</protein>
<name>A0ABY8MK54_9SPIO</name>
<proteinExistence type="predicted"/>
<organism evidence="1 2">
    <name type="scientific">Candidatus Haliotispira prima</name>
    <dbReference type="NCBI Taxonomy" id="3034016"/>
    <lineage>
        <taxon>Bacteria</taxon>
        <taxon>Pseudomonadati</taxon>
        <taxon>Spirochaetota</taxon>
        <taxon>Spirochaetia</taxon>
        <taxon>Spirochaetales</taxon>
        <taxon>Spirochaetaceae</taxon>
        <taxon>Candidatus Haliotispira</taxon>
    </lineage>
</organism>
<evidence type="ECO:0000313" key="2">
    <source>
        <dbReference type="Proteomes" id="UP001228690"/>
    </source>
</evidence>
<dbReference type="Proteomes" id="UP001228690">
    <property type="component" value="Chromosome"/>
</dbReference>
<sequence length="437" mass="51176">MDNMIQPKLSRYKFRILPANLPAAIRAHCDRYFVRVMRSRRFFLRFSVLSLLSFTALLSCAGSTPTDPASSTELSPTTNMLQLLNEPQRWQQYGSEERLAMYNNVLQFYRRADTEAGDGGAESFQKNKSAVFRREIQRLDDIFLSHISTNPQDIYNSYYLYNIAGHYIERGEGTMGLWLLRSMYRQFPDLKHAQYPSIHYLILDTLGRMERNVDYRIDAIRQILSNYELQPLTTDATDNSNTGHNDRGIWLYRLGKAYETKATKLLYIDRELADQQLRAAMDLYGRFSRLNAVTVPEERNARNIVASKINIYNARRNWYTDPNLENLIRKIKSAIQRNDVGATLYYQANSFFVLSADYRDEVRRSGTNIYLPHFLGGIIQFGDLTPESNDEEAWLYSTNWPFHLTTWYLYFHKIHYPAKPEIDGNWEWAGIYLGDFY</sequence>
<keyword evidence="2" id="KW-1185">Reference proteome</keyword>